<sequence>MPSAPVYKSAGEIVGRRDLADEVVLKAVAERLQFEKRDAGQARVVLDAALAGKQIAVNFVRSLALPMPSAPLEMPVQPLLADQPPQNPKGRRRFAFLPWS</sequence>
<dbReference type="AlphaFoldDB" id="A0A7V7PNY8"/>
<evidence type="ECO:0000313" key="2">
    <source>
        <dbReference type="Proteomes" id="UP000432089"/>
    </source>
</evidence>
<gene>
    <name evidence="1" type="ORF">F6X38_12480</name>
</gene>
<comment type="caution">
    <text evidence="1">The sequence shown here is derived from an EMBL/GenBank/DDBJ whole genome shotgun (WGS) entry which is preliminary data.</text>
</comment>
<keyword evidence="2" id="KW-1185">Reference proteome</keyword>
<evidence type="ECO:0000313" key="1">
    <source>
        <dbReference type="EMBL" id="KAB0679631.1"/>
    </source>
</evidence>
<protein>
    <submittedName>
        <fullName evidence="1">Uncharacterized protein</fullName>
    </submittedName>
</protein>
<name>A0A7V7PNY8_9HYPH</name>
<organism evidence="1 2">
    <name type="scientific">Plantimonas leprariae</name>
    <dbReference type="NCBI Taxonomy" id="2615207"/>
    <lineage>
        <taxon>Bacteria</taxon>
        <taxon>Pseudomonadati</taxon>
        <taxon>Pseudomonadota</taxon>
        <taxon>Alphaproteobacteria</taxon>
        <taxon>Hyphomicrobiales</taxon>
        <taxon>Aurantimonadaceae</taxon>
        <taxon>Plantimonas</taxon>
    </lineage>
</organism>
<accession>A0A7V7PNY8</accession>
<dbReference type="Proteomes" id="UP000432089">
    <property type="component" value="Unassembled WGS sequence"/>
</dbReference>
<dbReference type="RefSeq" id="WP_150970155.1">
    <property type="nucleotide sequence ID" value="NZ_VZDO01000009.1"/>
</dbReference>
<dbReference type="EMBL" id="VZDO01000009">
    <property type="protein sequence ID" value="KAB0679631.1"/>
    <property type="molecule type" value="Genomic_DNA"/>
</dbReference>
<proteinExistence type="predicted"/>
<reference evidence="1 2" key="1">
    <citation type="submission" date="2019-09" db="EMBL/GenBank/DDBJ databases">
        <title>YIM 132180 draft genome.</title>
        <authorList>
            <person name="Zhang K."/>
        </authorList>
    </citation>
    <scope>NUCLEOTIDE SEQUENCE [LARGE SCALE GENOMIC DNA]</scope>
    <source>
        <strain evidence="1 2">YIM 132180</strain>
    </source>
</reference>